<evidence type="ECO:0000256" key="6">
    <source>
        <dbReference type="SAM" id="MobiDB-lite"/>
    </source>
</evidence>
<evidence type="ECO:0000313" key="10">
    <source>
        <dbReference type="Proteomes" id="UP000218231"/>
    </source>
</evidence>
<reference evidence="9 10" key="1">
    <citation type="journal article" date="2017" name="Curr. Biol.">
        <title>Genome architecture and evolution of a unichromosomal asexual nematode.</title>
        <authorList>
            <person name="Fradin H."/>
            <person name="Zegar C."/>
            <person name="Gutwein M."/>
            <person name="Lucas J."/>
            <person name="Kovtun M."/>
            <person name="Corcoran D."/>
            <person name="Baugh L.R."/>
            <person name="Kiontke K."/>
            <person name="Gunsalus K."/>
            <person name="Fitch D.H."/>
            <person name="Piano F."/>
        </authorList>
    </citation>
    <scope>NUCLEOTIDE SEQUENCE [LARGE SCALE GENOMIC DNA]</scope>
    <source>
        <strain evidence="9">PF1309</strain>
    </source>
</reference>
<feature type="transmembrane region" description="Helical" evidence="7">
    <location>
        <begin position="397"/>
        <end position="418"/>
    </location>
</feature>
<dbReference type="PANTHER" id="PTHR23302">
    <property type="entry name" value="TRANSMEMBRANE CHANNEL-RELATED"/>
    <property type="match status" value="1"/>
</dbReference>
<evidence type="ECO:0000313" key="9">
    <source>
        <dbReference type="EMBL" id="PAV70641.1"/>
    </source>
</evidence>
<name>A0A2A2K9M1_9BILA</name>
<dbReference type="STRING" id="2018661.A0A2A2K9M1"/>
<feature type="compositionally biased region" description="Polar residues" evidence="6">
    <location>
        <begin position="844"/>
        <end position="855"/>
    </location>
</feature>
<protein>
    <recommendedName>
        <fullName evidence="8">TMC domain-containing protein</fullName>
    </recommendedName>
</protein>
<dbReference type="OrthoDB" id="5831905at2759"/>
<evidence type="ECO:0000256" key="5">
    <source>
        <dbReference type="ARBA" id="ARBA00023136"/>
    </source>
</evidence>
<comment type="similarity">
    <text evidence="2">Belongs to the TMC family.</text>
</comment>
<feature type="compositionally biased region" description="Low complexity" evidence="6">
    <location>
        <begin position="709"/>
        <end position="726"/>
    </location>
</feature>
<feature type="compositionally biased region" description="Polar residues" evidence="6">
    <location>
        <begin position="727"/>
        <end position="737"/>
    </location>
</feature>
<feature type="compositionally biased region" description="Basic and acidic residues" evidence="6">
    <location>
        <begin position="616"/>
        <end position="638"/>
    </location>
</feature>
<feature type="compositionally biased region" description="Basic and acidic residues" evidence="6">
    <location>
        <begin position="984"/>
        <end position="993"/>
    </location>
</feature>
<evidence type="ECO:0000256" key="4">
    <source>
        <dbReference type="ARBA" id="ARBA00022989"/>
    </source>
</evidence>
<evidence type="ECO:0000256" key="7">
    <source>
        <dbReference type="SAM" id="Phobius"/>
    </source>
</evidence>
<feature type="compositionally biased region" description="Basic and acidic residues" evidence="6">
    <location>
        <begin position="681"/>
        <end position="691"/>
    </location>
</feature>
<dbReference type="InterPro" id="IPR038900">
    <property type="entry name" value="TMC"/>
</dbReference>
<feature type="transmembrane region" description="Helical" evidence="7">
    <location>
        <begin position="338"/>
        <end position="360"/>
    </location>
</feature>
<dbReference type="InterPro" id="IPR012496">
    <property type="entry name" value="TMC_dom"/>
</dbReference>
<evidence type="ECO:0000256" key="2">
    <source>
        <dbReference type="ARBA" id="ARBA00006510"/>
    </source>
</evidence>
<gene>
    <name evidence="9" type="ORF">WR25_02044</name>
</gene>
<dbReference type="Proteomes" id="UP000218231">
    <property type="component" value="Unassembled WGS sequence"/>
</dbReference>
<dbReference type="Pfam" id="PF07810">
    <property type="entry name" value="TMC"/>
    <property type="match status" value="1"/>
</dbReference>
<feature type="compositionally biased region" description="Acidic residues" evidence="6">
    <location>
        <begin position="639"/>
        <end position="648"/>
    </location>
</feature>
<evidence type="ECO:0000259" key="8">
    <source>
        <dbReference type="Pfam" id="PF07810"/>
    </source>
</evidence>
<keyword evidence="3 7" id="KW-0812">Transmembrane</keyword>
<feature type="region of interest" description="Disordered" evidence="6">
    <location>
        <begin position="530"/>
        <end position="993"/>
    </location>
</feature>
<accession>A0A2A2K9M1</accession>
<keyword evidence="4 7" id="KW-1133">Transmembrane helix</keyword>
<evidence type="ECO:0000256" key="3">
    <source>
        <dbReference type="ARBA" id="ARBA00022692"/>
    </source>
</evidence>
<feature type="transmembrane region" description="Helical" evidence="7">
    <location>
        <begin position="191"/>
        <end position="210"/>
    </location>
</feature>
<dbReference type="AlphaFoldDB" id="A0A2A2K9M1"/>
<dbReference type="GO" id="GO:0008381">
    <property type="term" value="F:mechanosensitive monoatomic ion channel activity"/>
    <property type="evidence" value="ECO:0007669"/>
    <property type="project" value="TreeGrafter"/>
</dbReference>
<keyword evidence="10" id="KW-1185">Reference proteome</keyword>
<organism evidence="9 10">
    <name type="scientific">Diploscapter pachys</name>
    <dbReference type="NCBI Taxonomy" id="2018661"/>
    <lineage>
        <taxon>Eukaryota</taxon>
        <taxon>Metazoa</taxon>
        <taxon>Ecdysozoa</taxon>
        <taxon>Nematoda</taxon>
        <taxon>Chromadorea</taxon>
        <taxon>Rhabditida</taxon>
        <taxon>Rhabditina</taxon>
        <taxon>Rhabditomorpha</taxon>
        <taxon>Rhabditoidea</taxon>
        <taxon>Rhabditidae</taxon>
        <taxon>Diploscapter</taxon>
    </lineage>
</organism>
<feature type="transmembrane region" description="Helical" evidence="7">
    <location>
        <begin position="471"/>
        <end position="490"/>
    </location>
</feature>
<evidence type="ECO:0000256" key="1">
    <source>
        <dbReference type="ARBA" id="ARBA00004141"/>
    </source>
</evidence>
<dbReference type="GO" id="GO:0005886">
    <property type="term" value="C:plasma membrane"/>
    <property type="evidence" value="ECO:0007669"/>
    <property type="project" value="InterPro"/>
</dbReference>
<dbReference type="EMBL" id="LIAE01009236">
    <property type="protein sequence ID" value="PAV70641.1"/>
    <property type="molecule type" value="Genomic_DNA"/>
</dbReference>
<feature type="compositionally biased region" description="Polar residues" evidence="6">
    <location>
        <begin position="752"/>
        <end position="781"/>
    </location>
</feature>
<sequence length="993" mass="112137">MRVGSRRYNETQSIKIMPPEVEKRADELSTIWDFGGHLQYSLLFYGFYSNQTFFGETIKYKVPVAYFLANIFVLGFSLFVILKRMASNARLSKVSSGKSNQYLFCLKAFTGWDYSIGNFETATNVHKANVIKFRETIEDYSLTMKKKTSLVDIFFMIIANLLVILLIACSVAAIYYGNRIENPVTFFEQNAVAIIISIVTLIFPNIFDLISQMESLRQVLHLYPYNNTPHTYFSYIPVTTTPVPAPSPWTTVLSDFGPFGIHNPKAIVSKDDSPFARPVIMDVPIGPVNDWNETGFTKVVDRTLDRTPAVIKQVIPFRVSMYGELCWETVIGQEMVKLVAMDLFVTICAIMVIDFLRGLACKYLNLWWPWNLEKTFPEYGEFKVAENVLHLVNNQGMIWLGLFFAPILPLINTVKLIIIMYIRGWSAMTCNVPARQIFRASRGKANFSSVMVEVLDDHLVGILRHGLSPGLVIPLLILLLLVIYFLFAMVRGLKKANHDLSKDLMIERTEEKKKIFQIAGGKMRSRLSVFQKKKKPPAPPVNGTTGAKKSITHTSSDDENPRSIARTHSGRAFIPSLGSVSEVEPSMNEDESEDHSRSPSPVKLSLRQKFLVCMGLKDKRDYRPPPRSERNTEEGREREEDEEEADNDDYQRKYSESRYLLPPTESRPRSRSRELSVPSRNSREEAQRIREAQYLAAHHAGLNQERQPSYLTASSKTSHSSSTSTSDNNTKFYTPATQLYEPPGQYQPIESVGSSSSRKTASAPNPQDENGSSPSSVSQAISLPPNVRKGDDKERQAATALLQPISTSHNKRYGMVVSPEGDPTEPPSMDGSFSDPSPLPESAWYTSNNPHSSYSAAMMSPIMNEMLSTDENEGTTDDDKKLLLPDRTRVGSGKSKDKRKTPKEVKKKDERLKEGNDSKPSTPSTPRAPRFRISASPPRRRDPGDSDNSQRRYEMKVERDFPPAERRNERARRLFDSEDEDSDDAGKEKTTTV</sequence>
<keyword evidence="5 7" id="KW-0472">Membrane</keyword>
<comment type="subcellular location">
    <subcellularLocation>
        <location evidence="1">Membrane</location>
        <topology evidence="1">Multi-pass membrane protein</topology>
    </subcellularLocation>
</comment>
<feature type="compositionally biased region" description="Basic and acidic residues" evidence="6">
    <location>
        <begin position="877"/>
        <end position="889"/>
    </location>
</feature>
<feature type="compositionally biased region" description="Basic and acidic residues" evidence="6">
    <location>
        <begin position="939"/>
        <end position="976"/>
    </location>
</feature>
<feature type="domain" description="TMC" evidence="8">
    <location>
        <begin position="326"/>
        <end position="441"/>
    </location>
</feature>
<feature type="transmembrane region" description="Helical" evidence="7">
    <location>
        <begin position="64"/>
        <end position="82"/>
    </location>
</feature>
<dbReference type="PANTHER" id="PTHR23302:SF65">
    <property type="entry name" value="TRANSMEMBRANE CHANNEL-LIKE PROTEIN 2"/>
    <property type="match status" value="1"/>
</dbReference>
<feature type="compositionally biased region" description="Basic and acidic residues" evidence="6">
    <location>
        <begin position="902"/>
        <end position="917"/>
    </location>
</feature>
<comment type="caution">
    <text evidence="9">The sequence shown here is derived from an EMBL/GenBank/DDBJ whole genome shotgun (WGS) entry which is preliminary data.</text>
</comment>
<proteinExistence type="inferred from homology"/>
<feature type="transmembrane region" description="Helical" evidence="7">
    <location>
        <begin position="153"/>
        <end position="176"/>
    </location>
</feature>